<reference evidence="2 3" key="1">
    <citation type="submission" date="2020-03" db="EMBL/GenBank/DDBJ databases">
        <title>Genomic Encyclopedia of Type Strains, Phase IV (KMG-IV): sequencing the most valuable type-strain genomes for metagenomic binning, comparative biology and taxonomic classification.</title>
        <authorList>
            <person name="Goeker M."/>
        </authorList>
    </citation>
    <scope>NUCLEOTIDE SEQUENCE [LARGE SCALE GENOMIC DNA]</scope>
    <source>
        <strain evidence="2 3">DSM 101599</strain>
    </source>
</reference>
<feature type="chain" id="PRO_5045067098" evidence="1">
    <location>
        <begin position="25"/>
        <end position="311"/>
    </location>
</feature>
<evidence type="ECO:0000256" key="1">
    <source>
        <dbReference type="SAM" id="SignalP"/>
    </source>
</evidence>
<evidence type="ECO:0000313" key="2">
    <source>
        <dbReference type="EMBL" id="NIJ44779.1"/>
    </source>
</evidence>
<sequence length="311" mass="34132">MKKIDLFCKAIITCVLGFSLALVSCTKSDTEVEDIITEEPEPVYLDKSITSAGFLVFDGVRSDNEYDFKYTPVIEVNGYNEDYNYELKLTGENFNEEYTLSLTEPTPKVDAGKEVGEILAALVAPTEPIVTTPKLQADITALDMEPDTYTVVILEKESNTELSVAGIDNATYVVVDSDATNFLSGTQLESDAWAKLSELNLNTHASFRVRPTIVNYINGIGVVLGIYNVDGSKIGYVSSNGSNGATQGTYSYKFQASKVDDLITEDGTYLLRLEERTSTIDANDTGYRNGLFQKIQITKLTKGGFLVDKSK</sequence>
<evidence type="ECO:0000313" key="3">
    <source>
        <dbReference type="Proteomes" id="UP000745859"/>
    </source>
</evidence>
<protein>
    <submittedName>
        <fullName evidence="2">Uncharacterized protein</fullName>
    </submittedName>
</protein>
<keyword evidence="3" id="KW-1185">Reference proteome</keyword>
<organism evidence="2 3">
    <name type="scientific">Wenyingzhuangia heitensis</name>
    <dbReference type="NCBI Taxonomy" id="1487859"/>
    <lineage>
        <taxon>Bacteria</taxon>
        <taxon>Pseudomonadati</taxon>
        <taxon>Bacteroidota</taxon>
        <taxon>Flavobacteriia</taxon>
        <taxon>Flavobacteriales</taxon>
        <taxon>Flavobacteriaceae</taxon>
        <taxon>Wenyingzhuangia</taxon>
    </lineage>
</organism>
<name>A0ABX0U7F6_9FLAO</name>
<dbReference type="Proteomes" id="UP000745859">
    <property type="component" value="Unassembled WGS sequence"/>
</dbReference>
<accession>A0ABX0U7F6</accession>
<feature type="signal peptide" evidence="1">
    <location>
        <begin position="1"/>
        <end position="24"/>
    </location>
</feature>
<proteinExistence type="predicted"/>
<gene>
    <name evidence="2" type="ORF">FHR24_001218</name>
</gene>
<keyword evidence="1" id="KW-0732">Signal</keyword>
<dbReference type="RefSeq" id="WP_167185420.1">
    <property type="nucleotide sequence ID" value="NZ_JAASQL010000001.1"/>
</dbReference>
<dbReference type="EMBL" id="JAASQL010000001">
    <property type="protein sequence ID" value="NIJ44779.1"/>
    <property type="molecule type" value="Genomic_DNA"/>
</dbReference>
<comment type="caution">
    <text evidence="2">The sequence shown here is derived from an EMBL/GenBank/DDBJ whole genome shotgun (WGS) entry which is preliminary data.</text>
</comment>
<dbReference type="PROSITE" id="PS51257">
    <property type="entry name" value="PROKAR_LIPOPROTEIN"/>
    <property type="match status" value="1"/>
</dbReference>